<dbReference type="SUPFAM" id="SSF51556">
    <property type="entry name" value="Metallo-dependent hydrolases"/>
    <property type="match status" value="1"/>
</dbReference>
<keyword evidence="1" id="KW-0456">Lyase</keyword>
<gene>
    <name evidence="3" type="ORF">LXM26_19715</name>
</gene>
<feature type="domain" description="Amidohydrolase-related" evidence="2">
    <location>
        <begin position="149"/>
        <end position="408"/>
    </location>
</feature>
<dbReference type="RefSeq" id="WP_234656681.1">
    <property type="nucleotide sequence ID" value="NZ_CP094997.1"/>
</dbReference>
<dbReference type="Proteomes" id="UP001139000">
    <property type="component" value="Unassembled WGS sequence"/>
</dbReference>
<dbReference type="Gene3D" id="3.20.20.140">
    <property type="entry name" value="Metal-dependent hydrolases"/>
    <property type="match status" value="1"/>
</dbReference>
<dbReference type="InterPro" id="IPR006680">
    <property type="entry name" value="Amidohydro-rel"/>
</dbReference>
<dbReference type="GO" id="GO:0016787">
    <property type="term" value="F:hydrolase activity"/>
    <property type="evidence" value="ECO:0007669"/>
    <property type="project" value="InterPro"/>
</dbReference>
<accession>A0A9X1PMV0</accession>
<proteinExistence type="predicted"/>
<sequence length="410" mass="45094">MCTRKFNRLDNITNDDIPVNRRTALTQLSAFAGVAAWPSQALTVQDQRNNVRPPTAPKRVRKIATEEAFMIPEVANAIRDLVRKGGSNLDIKLLTTVFDSPAATAQDPTKAPPPISNRDAGARLLLPNLLDLDKGRLANMDASGVDMHVLSLSLPGVQLFEADQAVALARLSNDQLSEAIRRHPTRFAGLACFAPQDPQQAAKEMERAINSLKLNGFLVNSHTGNGYLDEQRFWPILEAAEALGAPLYIHPRAPSDGMAAPFQDYRLEGAIWGYGIEAGTHALRLMLSGVLDRFPKLQIVLGHMGEALPFWLWRLDFMGAPGARAGRGNQLKPSEYFKRNFSITTSGVEDPLALRFCIDKLGIDSIMWAIDYPFQPTAPAVAFIESAPLSEQERAKVAHGNAERIFRIQI</sequence>
<evidence type="ECO:0000259" key="2">
    <source>
        <dbReference type="Pfam" id="PF04909"/>
    </source>
</evidence>
<dbReference type="PANTHER" id="PTHR21240:SF30">
    <property type="entry name" value="AMIDOHYDROLASE-RELATED DOMAIN-CONTAINING PROTEIN-RELATED"/>
    <property type="match status" value="1"/>
</dbReference>
<dbReference type="InterPro" id="IPR032465">
    <property type="entry name" value="ACMSD"/>
</dbReference>
<dbReference type="GO" id="GO:0005829">
    <property type="term" value="C:cytosol"/>
    <property type="evidence" value="ECO:0007669"/>
    <property type="project" value="TreeGrafter"/>
</dbReference>
<reference evidence="3" key="1">
    <citation type="submission" date="2021-12" db="EMBL/GenBank/DDBJ databases">
        <title>Novel species in genus Dyadobacter.</title>
        <authorList>
            <person name="Ma C."/>
        </authorList>
    </citation>
    <scope>NUCLEOTIDE SEQUENCE</scope>
    <source>
        <strain evidence="3">LJ419</strain>
    </source>
</reference>
<organism evidence="3 4">
    <name type="scientific">Dyadobacter chenwenxiniae</name>
    <dbReference type="NCBI Taxonomy" id="2906456"/>
    <lineage>
        <taxon>Bacteria</taxon>
        <taxon>Pseudomonadati</taxon>
        <taxon>Bacteroidota</taxon>
        <taxon>Cytophagia</taxon>
        <taxon>Cytophagales</taxon>
        <taxon>Spirosomataceae</taxon>
        <taxon>Dyadobacter</taxon>
    </lineage>
</organism>
<dbReference type="AlphaFoldDB" id="A0A9X1PMV0"/>
<evidence type="ECO:0000313" key="3">
    <source>
        <dbReference type="EMBL" id="MCF0063751.1"/>
    </source>
</evidence>
<evidence type="ECO:0000313" key="4">
    <source>
        <dbReference type="Proteomes" id="UP001139000"/>
    </source>
</evidence>
<dbReference type="InterPro" id="IPR032466">
    <property type="entry name" value="Metal_Hydrolase"/>
</dbReference>
<evidence type="ECO:0000256" key="1">
    <source>
        <dbReference type="ARBA" id="ARBA00023239"/>
    </source>
</evidence>
<dbReference type="GO" id="GO:0019748">
    <property type="term" value="P:secondary metabolic process"/>
    <property type="evidence" value="ECO:0007669"/>
    <property type="project" value="TreeGrafter"/>
</dbReference>
<dbReference type="GO" id="GO:0016831">
    <property type="term" value="F:carboxy-lyase activity"/>
    <property type="evidence" value="ECO:0007669"/>
    <property type="project" value="InterPro"/>
</dbReference>
<dbReference type="EMBL" id="JAJTTC010000005">
    <property type="protein sequence ID" value="MCF0063751.1"/>
    <property type="molecule type" value="Genomic_DNA"/>
</dbReference>
<comment type="caution">
    <text evidence="3">The sequence shown here is derived from an EMBL/GenBank/DDBJ whole genome shotgun (WGS) entry which is preliminary data.</text>
</comment>
<dbReference type="PANTHER" id="PTHR21240">
    <property type="entry name" value="2-AMINO-3-CARBOXYLMUCONATE-6-SEMIALDEHYDE DECARBOXYLASE"/>
    <property type="match status" value="1"/>
</dbReference>
<protein>
    <submittedName>
        <fullName evidence="3">Amidohydrolase family protein</fullName>
    </submittedName>
</protein>
<name>A0A9X1PMV0_9BACT</name>
<keyword evidence="4" id="KW-1185">Reference proteome</keyword>
<dbReference type="Pfam" id="PF04909">
    <property type="entry name" value="Amidohydro_2"/>
    <property type="match status" value="1"/>
</dbReference>